<dbReference type="InterPro" id="IPR052744">
    <property type="entry name" value="GPAT/DAPAT"/>
</dbReference>
<sequence>MSEPKESMPLVEKAKKVSAHVPKLIDEKVSSPMRIIKAVFFELLILFCRIILYIFFREVRERNSFNVPKKGATIVVVAPHANQFVDGAIILSKIKSLTNRNTRAIIAESSYNDKIIGGFARVADSIPVARAQDNLKPAQGEVYCKDDDYKTLHGRGTKFTEFMVKGLIGLPSGGGNIDIEEIVSDTELVLRKPVKSEKCKKLLQTGLTYKYAGKISNDDAFQHVFSALHNNGLITIFPEGGSHDRPDLLPIKAGFAIMALGAVAADPSCTVQIVPTGLNYFHRNKFRSRAVVEFGAPIKVTAEDGERYKENPRETVAKLLDEVTTALRSVIVTAPDFETLQVIQATRRLYTKKVPLSLVVEINRKLVIGYTRYKDDPRIIHLKKAVLDYNRDLYRLGLRDHQVELAFRNRFQSFGVLSIRLIKIIILFSMAVPGTLLFAPIFILTHYYSKKKQKAALAKSVVKIKAVDIIATWKILTATIFAPSLYVTYSLTGIYLTKKYNILNGSMYHPIPLFIAIYLVLVLTTYSAFITGESGVDIVKSLPPLFNSVFGNRKRLTELRERREKLSLEITEVVNSLGPSVFPEFDQIARDYLRHGGKASKEFKEHVQRKEAEEEQKQQQQQQQVKVEESEDDNGLFSARSRSASSVSTISNGLSRVNSDGNLSDVPILGEGGYGYYSSGNEDDFGLEFEAVDKGREKSEALASLKLRKALRERIDQQEHEEYEDE</sequence>
<gene>
    <name evidence="4" type="ORF">CYFA0S_04e05336g</name>
</gene>
<feature type="transmembrane region" description="Helical" evidence="2">
    <location>
        <begin position="424"/>
        <end position="448"/>
    </location>
</feature>
<evidence type="ECO:0000256" key="1">
    <source>
        <dbReference type="SAM" id="MobiDB-lite"/>
    </source>
</evidence>
<feature type="transmembrane region" description="Helical" evidence="2">
    <location>
        <begin position="38"/>
        <end position="56"/>
    </location>
</feature>
<proteinExistence type="predicted"/>
<dbReference type="PhylomeDB" id="A0A061ARB1"/>
<accession>A0A061ARB1</accession>
<keyword evidence="2" id="KW-1133">Transmembrane helix</keyword>
<dbReference type="SUPFAM" id="SSF69593">
    <property type="entry name" value="Glycerol-3-phosphate (1)-acyltransferase"/>
    <property type="match status" value="2"/>
</dbReference>
<dbReference type="InterPro" id="IPR002123">
    <property type="entry name" value="Plipid/glycerol_acylTrfase"/>
</dbReference>
<evidence type="ECO:0000313" key="4">
    <source>
        <dbReference type="EMBL" id="CDR40181.1"/>
    </source>
</evidence>
<dbReference type="GO" id="GO:0008654">
    <property type="term" value="P:phospholipid biosynthetic process"/>
    <property type="evidence" value="ECO:0007669"/>
    <property type="project" value="TreeGrafter"/>
</dbReference>
<dbReference type="SMART" id="SM00563">
    <property type="entry name" value="PlsC"/>
    <property type="match status" value="1"/>
</dbReference>
<feature type="compositionally biased region" description="Basic and acidic residues" evidence="1">
    <location>
        <begin position="603"/>
        <end position="617"/>
    </location>
</feature>
<dbReference type="PANTHER" id="PTHR31605:SF2">
    <property type="entry name" value="GLYCEROL-3-PHOSPHATE O-ACYLTRANSFERASE 2"/>
    <property type="match status" value="1"/>
</dbReference>
<feature type="transmembrane region" description="Helical" evidence="2">
    <location>
        <begin position="469"/>
        <end position="491"/>
    </location>
</feature>
<feature type="compositionally biased region" description="Low complexity" evidence="1">
    <location>
        <begin position="638"/>
        <end position="648"/>
    </location>
</feature>
<evidence type="ECO:0000256" key="2">
    <source>
        <dbReference type="SAM" id="Phobius"/>
    </source>
</evidence>
<evidence type="ECO:0000259" key="3">
    <source>
        <dbReference type="SMART" id="SM00563"/>
    </source>
</evidence>
<reference evidence="4" key="1">
    <citation type="journal article" date="2014" name="Genome Announc.">
        <title>Genome sequence of the yeast Cyberlindnera fabianii (Hansenula fabianii).</title>
        <authorList>
            <person name="Freel K.C."/>
            <person name="Sarilar V."/>
            <person name="Neuveglise C."/>
            <person name="Devillers H."/>
            <person name="Friedrich A."/>
            <person name="Schacherer J."/>
        </authorList>
    </citation>
    <scope>NUCLEOTIDE SEQUENCE</scope>
    <source>
        <strain evidence="4">YJS4271</strain>
    </source>
</reference>
<dbReference type="VEuPathDB" id="FungiDB:BON22_2490"/>
<protein>
    <submittedName>
        <fullName evidence="4">CYFA0S04e05336g1_1</fullName>
    </submittedName>
</protein>
<dbReference type="GO" id="GO:0004366">
    <property type="term" value="F:glycerol-3-phosphate O-acyltransferase activity"/>
    <property type="evidence" value="ECO:0007669"/>
    <property type="project" value="TreeGrafter"/>
</dbReference>
<keyword evidence="2" id="KW-0812">Transmembrane</keyword>
<dbReference type="AlphaFoldDB" id="A0A061ARB1"/>
<organism evidence="4">
    <name type="scientific">Cyberlindnera fabianii</name>
    <name type="common">Yeast</name>
    <name type="synonym">Hansenula fabianii</name>
    <dbReference type="NCBI Taxonomy" id="36022"/>
    <lineage>
        <taxon>Eukaryota</taxon>
        <taxon>Fungi</taxon>
        <taxon>Dikarya</taxon>
        <taxon>Ascomycota</taxon>
        <taxon>Saccharomycotina</taxon>
        <taxon>Saccharomycetes</taxon>
        <taxon>Phaffomycetales</taxon>
        <taxon>Phaffomycetaceae</taxon>
        <taxon>Cyberlindnera</taxon>
    </lineage>
</organism>
<dbReference type="EMBL" id="LK052889">
    <property type="protein sequence ID" value="CDR40181.1"/>
    <property type="molecule type" value="Genomic_DNA"/>
</dbReference>
<feature type="domain" description="Phospholipid/glycerol acyltransferase" evidence="3">
    <location>
        <begin position="74"/>
        <end position="281"/>
    </location>
</feature>
<dbReference type="GO" id="GO:0016287">
    <property type="term" value="F:glycerone-phosphate O-acyltransferase activity"/>
    <property type="evidence" value="ECO:0007669"/>
    <property type="project" value="TreeGrafter"/>
</dbReference>
<name>A0A061ARB1_CYBFA</name>
<feature type="region of interest" description="Disordered" evidence="1">
    <location>
        <begin position="603"/>
        <end position="654"/>
    </location>
</feature>
<feature type="transmembrane region" description="Helical" evidence="2">
    <location>
        <begin position="511"/>
        <end position="530"/>
    </location>
</feature>
<dbReference type="OrthoDB" id="2427554at2759"/>
<keyword evidence="2" id="KW-0472">Membrane</keyword>
<dbReference type="PANTHER" id="PTHR31605">
    <property type="entry name" value="GLYCEROL-3-PHOSPHATE O-ACYLTRANSFERASE 1"/>
    <property type="match status" value="1"/>
</dbReference>